<reference evidence="3 4" key="2">
    <citation type="submission" date="2025-04" db="UniProtKB">
        <authorList>
            <consortium name="RefSeq"/>
        </authorList>
    </citation>
    <scope>IDENTIFICATION</scope>
    <source>
        <tissue evidence="3 4">Whole plant</tissue>
    </source>
</reference>
<dbReference type="FunFam" id="3.90.550.50:FF:000006">
    <property type="entry name" value="Fringe-related protein-like"/>
    <property type="match status" value="1"/>
</dbReference>
<keyword evidence="1" id="KW-0812">Transmembrane</keyword>
<dbReference type="KEGG" id="adu:107461911"/>
<evidence type="ECO:0000313" key="4">
    <source>
        <dbReference type="RefSeq" id="XP_052112383.1"/>
    </source>
</evidence>
<dbReference type="Pfam" id="PF04646">
    <property type="entry name" value="DUF604"/>
    <property type="match status" value="1"/>
</dbReference>
<evidence type="ECO:0000313" key="2">
    <source>
        <dbReference type="Proteomes" id="UP000515211"/>
    </source>
</evidence>
<dbReference type="Proteomes" id="UP000515211">
    <property type="component" value="Chromosome 8"/>
</dbReference>
<organism evidence="2 3">
    <name type="scientific">Arachis duranensis</name>
    <name type="common">Wild peanut</name>
    <dbReference type="NCBI Taxonomy" id="130453"/>
    <lineage>
        <taxon>Eukaryota</taxon>
        <taxon>Viridiplantae</taxon>
        <taxon>Streptophyta</taxon>
        <taxon>Embryophyta</taxon>
        <taxon>Tracheophyta</taxon>
        <taxon>Spermatophyta</taxon>
        <taxon>Magnoliopsida</taxon>
        <taxon>eudicotyledons</taxon>
        <taxon>Gunneridae</taxon>
        <taxon>Pentapetalae</taxon>
        <taxon>rosids</taxon>
        <taxon>fabids</taxon>
        <taxon>Fabales</taxon>
        <taxon>Fabaceae</taxon>
        <taxon>Papilionoideae</taxon>
        <taxon>50 kb inversion clade</taxon>
        <taxon>dalbergioids sensu lato</taxon>
        <taxon>Dalbergieae</taxon>
        <taxon>Pterocarpus clade</taxon>
        <taxon>Arachis</taxon>
    </lineage>
</organism>
<dbReference type="Gene3D" id="3.90.550.50">
    <property type="match status" value="1"/>
</dbReference>
<dbReference type="AlphaFoldDB" id="A0A6P4C1Y9"/>
<dbReference type="InterPro" id="IPR006740">
    <property type="entry name" value="DUF604"/>
</dbReference>
<gene>
    <name evidence="3" type="primary">LOC107461911</name>
    <name evidence="4" type="synonym">LOC127744144</name>
</gene>
<evidence type="ECO:0000313" key="3">
    <source>
        <dbReference type="RefSeq" id="XP_015935956.2"/>
    </source>
</evidence>
<dbReference type="RefSeq" id="XP_052112383.1">
    <property type="nucleotide sequence ID" value="XM_052256423.1"/>
</dbReference>
<protein>
    <submittedName>
        <fullName evidence="3">Uncharacterized protein LOC107461911</fullName>
    </submittedName>
    <submittedName>
        <fullName evidence="4">Uncharacterized protein LOC127744144</fullName>
    </submittedName>
</protein>
<dbReference type="KEGG" id="adu:127744144"/>
<dbReference type="RefSeq" id="XP_015935956.2">
    <property type="nucleotide sequence ID" value="XM_016080470.3"/>
</dbReference>
<proteinExistence type="predicted"/>
<keyword evidence="2" id="KW-1185">Reference proteome</keyword>
<dbReference type="GeneID" id="107461911"/>
<reference evidence="2" key="1">
    <citation type="journal article" date="2016" name="Nat. Genet.">
        <title>The genome sequences of Arachis duranensis and Arachis ipaensis, the diploid ancestors of cultivated peanut.</title>
        <authorList>
            <person name="Bertioli D.J."/>
            <person name="Cannon S.B."/>
            <person name="Froenicke L."/>
            <person name="Huang G."/>
            <person name="Farmer A.D."/>
            <person name="Cannon E.K."/>
            <person name="Liu X."/>
            <person name="Gao D."/>
            <person name="Clevenger J."/>
            <person name="Dash S."/>
            <person name="Ren L."/>
            <person name="Moretzsohn M.C."/>
            <person name="Shirasawa K."/>
            <person name="Huang W."/>
            <person name="Vidigal B."/>
            <person name="Abernathy B."/>
            <person name="Chu Y."/>
            <person name="Niederhuth C.E."/>
            <person name="Umale P."/>
            <person name="Araujo A.C."/>
            <person name="Kozik A."/>
            <person name="Kim K.D."/>
            <person name="Burow M.D."/>
            <person name="Varshney R.K."/>
            <person name="Wang X."/>
            <person name="Zhang X."/>
            <person name="Barkley N."/>
            <person name="Guimaraes P.M."/>
            <person name="Isobe S."/>
            <person name="Guo B."/>
            <person name="Liao B."/>
            <person name="Stalker H.T."/>
            <person name="Schmitz R.J."/>
            <person name="Scheffler B.E."/>
            <person name="Leal-Bertioli S.C."/>
            <person name="Xun X."/>
            <person name="Jackson S.A."/>
            <person name="Michelmore R."/>
            <person name="Ozias-Akins P."/>
        </authorList>
    </citation>
    <scope>NUCLEOTIDE SEQUENCE [LARGE SCALE GENOMIC DNA]</scope>
    <source>
        <strain evidence="2">cv. V14167</strain>
    </source>
</reference>
<accession>A0A6P4C1Y9</accession>
<dbReference type="PANTHER" id="PTHR10811">
    <property type="entry name" value="FRINGE-RELATED"/>
    <property type="match status" value="1"/>
</dbReference>
<evidence type="ECO:0000256" key="1">
    <source>
        <dbReference type="SAM" id="Phobius"/>
    </source>
</evidence>
<sequence>MYIYFKQIIPLVSFLCIYSNNFIIIPTLINMKKPPIQNLTRLHPMIKFILATISTFCAITLCVSVLLLATTKIVNVDHSSHHVSDPTTLNHLVFGIASSGKSWPRRKDYAKLWWNHNNGMRGCVFLDTLPSNDTNNSSSSPLLPPLCVSEDTSKFRYTYRRGGLRSAIRVARVVKEIVALNHSDVRWYVFGDDDTVFLPENLVKILSKYDHRLWYYVGAHTEMYEGCQVFGFGMAFGGGGFAISAPLAKVLAKVFDSCIERYTHLYGSDARVYSCITELGVGLTHEPGFHQVDLRGNIFGLLAAHPMTPLLSLHHPEAIDSIFPNMTAKGALQHLFEAVKVDSQRVLQQTVCYDNESSWTVSVSWGYAVQVFHNNLPLPEAVRVQKTFKQWKEGGSVVGGIYTFNTREVHPDPCTRPSVFYLDKVSYGKDFFIISNYKKSFQNCSHDMPTKKLEVIKVVTNKLDLGIKQLQSPKRHCCDVLRSTTGDMMEVVIRECKDEELIYMH</sequence>
<feature type="transmembrane region" description="Helical" evidence="1">
    <location>
        <begin position="6"/>
        <end position="28"/>
    </location>
</feature>
<keyword evidence="1" id="KW-0472">Membrane</keyword>
<feature type="transmembrane region" description="Helical" evidence="1">
    <location>
        <begin position="48"/>
        <end position="69"/>
    </location>
</feature>
<keyword evidence="1" id="KW-1133">Transmembrane helix</keyword>
<name>A0A6P4C1Y9_ARADU</name>